<gene>
    <name evidence="1" type="ORF">RCL2_002006400</name>
</gene>
<dbReference type="SUPFAM" id="SSF64496">
    <property type="entry name" value="DNA-binding domain of intron-encoded endonucleases"/>
    <property type="match status" value="1"/>
</dbReference>
<dbReference type="EMBL" id="BLAL01000228">
    <property type="protein sequence ID" value="GES93313.1"/>
    <property type="molecule type" value="Genomic_DNA"/>
</dbReference>
<dbReference type="InterPro" id="IPR036388">
    <property type="entry name" value="WH-like_DNA-bd_sf"/>
</dbReference>
<evidence type="ECO:0000313" key="2">
    <source>
        <dbReference type="Proteomes" id="UP000615446"/>
    </source>
</evidence>
<protein>
    <submittedName>
        <fullName evidence="1">Uncharacterized protein</fullName>
    </submittedName>
</protein>
<proteinExistence type="predicted"/>
<sequence>MFVLNIDDYHNIHRRNQPTLSKTHDINHFVTILLNSNSNIPKIPFYSSNNISIHNSKGIDFELIINYINNNFMDKLEKSYYQHTEIWKQHLSDDSYENKMEFLTIHDYDRRIQNQQELRSMKNSKLVDFILHSLHNTKDYIESANILFATFEKIEQEDYLNNFVIPTICDWPGQINLRRAITLRLNEKDNSGIPSQILSLIPMIGLLHVSLNSRETLFQIYHFFFKMIYHNLFGENKILAQKPKPRLIDLILNLTFYGWKNICNLIINRFKNIKDIEYLILIDLLDNSLPLTLEIYAKLFRCGFYKGYLESIVRIWVLFQRLQRHNYNKAPLIFLSDVFYWTINKHPIIDILKNNLPIFNDYFVENFHSSLRYQTAESNTEKQIIQKAKIIDIERNDEEFKSAFINTRSTKISKVKLISLEKKVSLILLSLFNEIYHNIGKTKNNNNETFELPSFNNKIVDIRVLPLAWSTSNLPDEEKICDAENCNITNSSSNIVLICGHSYHKECLSFLNEKCEYCFNYLSKSIKTNIISLNKRLFKSLNDDEITEITKDNNDLDDNYEDENDIRPVSASNLEWCTQKENTQHAVRLRLHNSRDNNRYQRPIRQIFDDGSTQEFPSIAEAQRTTGINQSNIDVVYRGLRAYAGGYYWEYVKCNDT</sequence>
<comment type="caution">
    <text evidence="1">The sequence shown here is derived from an EMBL/GenBank/DDBJ whole genome shotgun (WGS) entry which is preliminary data.</text>
</comment>
<dbReference type="Gene3D" id="1.10.10.10">
    <property type="entry name" value="Winged helix-like DNA-binding domain superfamily/Winged helix DNA-binding domain"/>
    <property type="match status" value="1"/>
</dbReference>
<dbReference type="AlphaFoldDB" id="A0A8H3LY51"/>
<evidence type="ECO:0000313" key="1">
    <source>
        <dbReference type="EMBL" id="GES93313.1"/>
    </source>
</evidence>
<organism evidence="1 2">
    <name type="scientific">Rhizophagus clarus</name>
    <dbReference type="NCBI Taxonomy" id="94130"/>
    <lineage>
        <taxon>Eukaryota</taxon>
        <taxon>Fungi</taxon>
        <taxon>Fungi incertae sedis</taxon>
        <taxon>Mucoromycota</taxon>
        <taxon>Glomeromycotina</taxon>
        <taxon>Glomeromycetes</taxon>
        <taxon>Glomerales</taxon>
        <taxon>Glomeraceae</taxon>
        <taxon>Rhizophagus</taxon>
    </lineage>
</organism>
<dbReference type="OrthoDB" id="2414146at2759"/>
<name>A0A8H3LY51_9GLOM</name>
<dbReference type="SMART" id="SM00497">
    <property type="entry name" value="IENR1"/>
    <property type="match status" value="1"/>
</dbReference>
<dbReference type="InterPro" id="IPR003647">
    <property type="entry name" value="Intron_nuc_1_rpt"/>
</dbReference>
<dbReference type="Proteomes" id="UP000615446">
    <property type="component" value="Unassembled WGS sequence"/>
</dbReference>
<reference evidence="1" key="1">
    <citation type="submission" date="2019-10" db="EMBL/GenBank/DDBJ databases">
        <title>Conservation and host-specific expression of non-tandemly repeated heterogenous ribosome RNA gene in arbuscular mycorrhizal fungi.</title>
        <authorList>
            <person name="Maeda T."/>
            <person name="Kobayashi Y."/>
            <person name="Nakagawa T."/>
            <person name="Ezawa T."/>
            <person name="Yamaguchi K."/>
            <person name="Bino T."/>
            <person name="Nishimoto Y."/>
            <person name="Shigenobu S."/>
            <person name="Kawaguchi M."/>
        </authorList>
    </citation>
    <scope>NUCLEOTIDE SEQUENCE</scope>
    <source>
        <strain evidence="1">HR1</strain>
    </source>
</reference>
<accession>A0A8H3LY51</accession>